<keyword evidence="5" id="KW-1185">Reference proteome</keyword>
<evidence type="ECO:0000256" key="1">
    <source>
        <dbReference type="ARBA" id="ARBA00006464"/>
    </source>
</evidence>
<gene>
    <name evidence="4" type="ORF">AUC31_15515</name>
</gene>
<evidence type="ECO:0000256" key="2">
    <source>
        <dbReference type="SAM" id="Phobius"/>
    </source>
</evidence>
<comment type="similarity">
    <text evidence="1">Belongs to the bacterial sugar transferase family.</text>
</comment>
<feature type="domain" description="Bacterial sugar transferase" evidence="3">
    <location>
        <begin position="21"/>
        <end position="197"/>
    </location>
</feature>
<keyword evidence="2" id="KW-1133">Transmembrane helix</keyword>
<dbReference type="Pfam" id="PF02397">
    <property type="entry name" value="Bac_transf"/>
    <property type="match status" value="1"/>
</dbReference>
<name>A0A0U2YUL2_9BACL</name>
<dbReference type="InterPro" id="IPR003362">
    <property type="entry name" value="Bact_transf"/>
</dbReference>
<proteinExistence type="inferred from homology"/>
<protein>
    <recommendedName>
        <fullName evidence="3">Bacterial sugar transferase domain-containing protein</fullName>
    </recommendedName>
</protein>
<evidence type="ECO:0000259" key="3">
    <source>
        <dbReference type="Pfam" id="PF02397"/>
    </source>
</evidence>
<dbReference type="OrthoDB" id="9808602at2"/>
<dbReference type="EMBL" id="CP013659">
    <property type="protein sequence ID" value="ALS76525.1"/>
    <property type="molecule type" value="Genomic_DNA"/>
</dbReference>
<dbReference type="RefSeq" id="WP_058383227.1">
    <property type="nucleotide sequence ID" value="NZ_CP013659.2"/>
</dbReference>
<organism evidence="4 5">
    <name type="scientific">Planococcus rifietoensis</name>
    <dbReference type="NCBI Taxonomy" id="200991"/>
    <lineage>
        <taxon>Bacteria</taxon>
        <taxon>Bacillati</taxon>
        <taxon>Bacillota</taxon>
        <taxon>Bacilli</taxon>
        <taxon>Bacillales</taxon>
        <taxon>Caryophanaceae</taxon>
        <taxon>Planococcus</taxon>
    </lineage>
</organism>
<dbReference type="PANTHER" id="PTHR30576:SF10">
    <property type="entry name" value="SLL5057 PROTEIN"/>
    <property type="match status" value="1"/>
</dbReference>
<keyword evidence="2" id="KW-0472">Membrane</keyword>
<evidence type="ECO:0000313" key="4">
    <source>
        <dbReference type="EMBL" id="ALS76525.1"/>
    </source>
</evidence>
<dbReference type="GO" id="GO:0016780">
    <property type="term" value="F:phosphotransferase activity, for other substituted phosphate groups"/>
    <property type="evidence" value="ECO:0007669"/>
    <property type="project" value="TreeGrafter"/>
</dbReference>
<dbReference type="STRING" id="200991.AUC31_15515"/>
<dbReference type="KEGG" id="prt:AUC31_15515"/>
<feature type="transmembrane region" description="Helical" evidence="2">
    <location>
        <begin position="25"/>
        <end position="48"/>
    </location>
</feature>
<dbReference type="AlphaFoldDB" id="A0A0U2YUL2"/>
<accession>A0A0U2YUL2</accession>
<sequence>MIVGDFSEEKKKPKRSNAAARLLEVVLAALMLLVLSPLLLAVAILIRIESKGPAMFKQQRGGLYGRHFTIYKFRTMEHGRDKRRNRINPFDGDPSITKVGNILRKTSIDELPQLINIVKGDMSFIGPRPTVIDQTDNYNDYQKQRLMVKPGVTGLAQVSGRNSLSWDEKIDIDIDYINRKSLRLDLYILVQTVVKIFRTEEIYEKS</sequence>
<dbReference type="PANTHER" id="PTHR30576">
    <property type="entry name" value="COLANIC BIOSYNTHESIS UDP-GLUCOSE LIPID CARRIER TRANSFERASE"/>
    <property type="match status" value="1"/>
</dbReference>
<keyword evidence="2" id="KW-0812">Transmembrane</keyword>
<reference evidence="4" key="1">
    <citation type="submission" date="2016-01" db="EMBL/GenBank/DDBJ databases">
        <title>Complete genome of Planococcus rifietoensis type strain M8.</title>
        <authorList>
            <person name="See-Too W.S."/>
        </authorList>
    </citation>
    <scope>NUCLEOTIDE SEQUENCE [LARGE SCALE GENOMIC DNA]</scope>
    <source>
        <strain evidence="4">M8</strain>
    </source>
</reference>
<dbReference type="Proteomes" id="UP000067683">
    <property type="component" value="Chromosome"/>
</dbReference>
<evidence type="ECO:0000313" key="5">
    <source>
        <dbReference type="Proteomes" id="UP000067683"/>
    </source>
</evidence>